<dbReference type="STRING" id="298654.FraEuI1c_1986"/>
<dbReference type="InterPro" id="IPR013108">
    <property type="entry name" value="Amidohydro_3"/>
</dbReference>
<dbReference type="InParanoid" id="E3IV16"/>
<dbReference type="AlphaFoldDB" id="E3IV16"/>
<dbReference type="EMBL" id="CP002299">
    <property type="protein sequence ID" value="ADP80036.1"/>
    <property type="molecule type" value="Genomic_DNA"/>
</dbReference>
<dbReference type="Gene3D" id="2.30.40.10">
    <property type="entry name" value="Urease, subunit C, domain 1"/>
    <property type="match status" value="1"/>
</dbReference>
<sequence>MSKLDIVIKGGTVIDGLRTPRYKADVGIANGRVVAIGRIDASDATEVVDASGRIVAPGFVDLHTHYDSQLFWDPWCTMSGWHGVTSVVIGNCGFGFAPCKPEDRDRTMLSLSRNEAVPLKTMRAGMPWDWETFPEFLDSVERTAKGVNVMAFVPLAPLYAYVAGVDNAKAYRVTDDQLDTMCRLLVEGMEAGACGFSAQINGEIGNVQLDFDGTPMVTDLMTDREVIGFSRAMGSLGRGVAQLTGTLEAAALMARESGRAIIWNALLADGALNQHGGAKYSHRDAIKQLEYYNEQEGLRVFAQALTTNFVSEFTLEDYNLADAIPCWKEACMGTIDEKMVKFADPVRRAAMKEVHEERGGLFGAGYDLTDIKIHWISSDVPNAQELKERYEGFFVGEVAARENKHEIDAFLDVAVAGQLRVGFATPMLMTPPQSMKEIATSSVALPGVSDGGAHTKFVTTARYPTELLGYWIREHEIMSLEEAHWRLSYYPAIAAGLKGRGFLAEGAPADVVVYNPDTIDSGPQERVWDYPAGEWRLIQKAIGYDRIIVNGRTTFINGECTQATPGKLLRHGTD</sequence>
<dbReference type="PANTHER" id="PTHR11647">
    <property type="entry name" value="HYDRANTOINASE/DIHYDROPYRIMIDINASE FAMILY MEMBER"/>
    <property type="match status" value="1"/>
</dbReference>
<feature type="domain" description="Amidohydrolase 3" evidence="1">
    <location>
        <begin position="46"/>
        <end position="197"/>
    </location>
</feature>
<evidence type="ECO:0000313" key="2">
    <source>
        <dbReference type="EMBL" id="ADP80036.1"/>
    </source>
</evidence>
<accession>E3IV16</accession>
<gene>
    <name evidence="2" type="ordered locus">FraEuI1c_1986</name>
</gene>
<name>E3IV16_PSEI1</name>
<dbReference type="eggNOG" id="COG3653">
    <property type="taxonomic scope" value="Bacteria"/>
</dbReference>
<evidence type="ECO:0000259" key="1">
    <source>
        <dbReference type="Pfam" id="PF07969"/>
    </source>
</evidence>
<dbReference type="RefSeq" id="WP_013423155.1">
    <property type="nucleotide sequence ID" value="NC_014666.1"/>
</dbReference>
<dbReference type="SUPFAM" id="SSF51556">
    <property type="entry name" value="Metallo-dependent hydrolases"/>
    <property type="match status" value="1"/>
</dbReference>
<dbReference type="GO" id="GO:0005829">
    <property type="term" value="C:cytosol"/>
    <property type="evidence" value="ECO:0007669"/>
    <property type="project" value="TreeGrafter"/>
</dbReference>
<dbReference type="Gene3D" id="3.20.20.140">
    <property type="entry name" value="Metal-dependent hydrolases"/>
    <property type="match status" value="1"/>
</dbReference>
<dbReference type="HOGENOM" id="CLU_016107_2_1_11"/>
<dbReference type="InterPro" id="IPR032466">
    <property type="entry name" value="Metal_Hydrolase"/>
</dbReference>
<dbReference type="PANTHER" id="PTHR11647:SF1">
    <property type="entry name" value="COLLAPSIN RESPONSE MEDIATOR PROTEIN"/>
    <property type="match status" value="1"/>
</dbReference>
<dbReference type="InterPro" id="IPR050378">
    <property type="entry name" value="Metallo-dep_Hydrolases_sf"/>
</dbReference>
<dbReference type="KEGG" id="fri:FraEuI1c_1986"/>
<dbReference type="Proteomes" id="UP000002484">
    <property type="component" value="Chromosome"/>
</dbReference>
<evidence type="ECO:0000313" key="3">
    <source>
        <dbReference type="Proteomes" id="UP000002484"/>
    </source>
</evidence>
<dbReference type="GO" id="GO:0016812">
    <property type="term" value="F:hydrolase activity, acting on carbon-nitrogen (but not peptide) bonds, in cyclic amides"/>
    <property type="evidence" value="ECO:0007669"/>
    <property type="project" value="TreeGrafter"/>
</dbReference>
<proteinExistence type="predicted"/>
<dbReference type="InterPro" id="IPR011059">
    <property type="entry name" value="Metal-dep_hydrolase_composite"/>
</dbReference>
<organism evidence="2 3">
    <name type="scientific">Pseudofrankia inefficax (strain DSM 45817 / CECT 9037 / DDB 130130 / EuI1c)</name>
    <name type="common">Frankia inefficax</name>
    <dbReference type="NCBI Taxonomy" id="298654"/>
    <lineage>
        <taxon>Bacteria</taxon>
        <taxon>Bacillati</taxon>
        <taxon>Actinomycetota</taxon>
        <taxon>Actinomycetes</taxon>
        <taxon>Frankiales</taxon>
        <taxon>Frankiaceae</taxon>
        <taxon>Pseudofrankia</taxon>
    </lineage>
</organism>
<dbReference type="SUPFAM" id="SSF51338">
    <property type="entry name" value="Composite domain of metallo-dependent hydrolases"/>
    <property type="match status" value="2"/>
</dbReference>
<dbReference type="Pfam" id="PF07969">
    <property type="entry name" value="Amidohydro_3"/>
    <property type="match status" value="1"/>
</dbReference>
<keyword evidence="3" id="KW-1185">Reference proteome</keyword>
<protein>
    <submittedName>
        <fullName evidence="2">D-aminoacylase domain protein</fullName>
    </submittedName>
</protein>
<reference evidence="2 3" key="1">
    <citation type="submission" date="2010-10" db="EMBL/GenBank/DDBJ databases">
        <title>Complete sequence of Frankia sp. EuI1c.</title>
        <authorList>
            <consortium name="US DOE Joint Genome Institute"/>
            <person name="Lucas S."/>
            <person name="Copeland A."/>
            <person name="Lapidus A."/>
            <person name="Cheng J.-F."/>
            <person name="Bruce D."/>
            <person name="Goodwin L."/>
            <person name="Pitluck S."/>
            <person name="Chertkov O."/>
            <person name="Detter J.C."/>
            <person name="Han C."/>
            <person name="Tapia R."/>
            <person name="Land M."/>
            <person name="Hauser L."/>
            <person name="Jeffries C."/>
            <person name="Kyrpides N."/>
            <person name="Ivanova N."/>
            <person name="Mikhailova N."/>
            <person name="Beauchemin N."/>
            <person name="Sen A."/>
            <person name="Sur S.A."/>
            <person name="Gtari M."/>
            <person name="Wall L."/>
            <person name="Tisa L."/>
            <person name="Woyke T."/>
        </authorList>
    </citation>
    <scope>NUCLEOTIDE SEQUENCE [LARGE SCALE GENOMIC DNA]</scope>
    <source>
        <strain evidence="3">DSM 45817 / CECT 9037 / EuI1c</strain>
    </source>
</reference>
<dbReference type="OrthoDB" id="9766983at2"/>